<proteinExistence type="predicted"/>
<dbReference type="AlphaFoldDB" id="A0A1T5EPC4"/>
<evidence type="ECO:0000256" key="1">
    <source>
        <dbReference type="SAM" id="Phobius"/>
    </source>
</evidence>
<name>A0A1T5EPC4_9SPHI</name>
<feature type="transmembrane region" description="Helical" evidence="1">
    <location>
        <begin position="26"/>
        <end position="47"/>
    </location>
</feature>
<accession>A0A1T5EPC4</accession>
<dbReference type="Proteomes" id="UP000190150">
    <property type="component" value="Unassembled WGS sequence"/>
</dbReference>
<keyword evidence="1" id="KW-0472">Membrane</keyword>
<dbReference type="STRING" id="1513896.SAMN05660841_02693"/>
<keyword evidence="1" id="KW-0812">Transmembrane</keyword>
<protein>
    <submittedName>
        <fullName evidence="2">Uncharacterized protein</fullName>
    </submittedName>
</protein>
<gene>
    <name evidence="2" type="ORF">SAMN05660841_02693</name>
</gene>
<sequence length="67" mass="7991">MPPITSQLVNNIVVKAMNGKIVNLFIYNYFVSSQARFIFIVLFHAYVYKKEQVMVKKVWRYMKNEKA</sequence>
<keyword evidence="3" id="KW-1185">Reference proteome</keyword>
<organism evidence="2 3">
    <name type="scientific">Sphingobacterium nematocida</name>
    <dbReference type="NCBI Taxonomy" id="1513896"/>
    <lineage>
        <taxon>Bacteria</taxon>
        <taxon>Pseudomonadati</taxon>
        <taxon>Bacteroidota</taxon>
        <taxon>Sphingobacteriia</taxon>
        <taxon>Sphingobacteriales</taxon>
        <taxon>Sphingobacteriaceae</taxon>
        <taxon>Sphingobacterium</taxon>
    </lineage>
</organism>
<evidence type="ECO:0000313" key="2">
    <source>
        <dbReference type="EMBL" id="SKB85822.1"/>
    </source>
</evidence>
<dbReference type="EMBL" id="FUZF01000012">
    <property type="protein sequence ID" value="SKB85822.1"/>
    <property type="molecule type" value="Genomic_DNA"/>
</dbReference>
<reference evidence="3" key="1">
    <citation type="submission" date="2017-02" db="EMBL/GenBank/DDBJ databases">
        <authorList>
            <person name="Varghese N."/>
            <person name="Submissions S."/>
        </authorList>
    </citation>
    <scope>NUCLEOTIDE SEQUENCE [LARGE SCALE GENOMIC DNA]</scope>
    <source>
        <strain evidence="3">DSM 24091</strain>
    </source>
</reference>
<evidence type="ECO:0000313" key="3">
    <source>
        <dbReference type="Proteomes" id="UP000190150"/>
    </source>
</evidence>
<keyword evidence="1" id="KW-1133">Transmembrane helix</keyword>